<comment type="caution">
    <text evidence="2">The sequence shown here is derived from an EMBL/GenBank/DDBJ whole genome shotgun (WGS) entry which is preliminary data.</text>
</comment>
<dbReference type="PANTHER" id="PTHR28218">
    <property type="entry name" value="VPS4-ASSOCIATED PROTEIN 1"/>
    <property type="match status" value="1"/>
</dbReference>
<dbReference type="OrthoDB" id="2158714at2759"/>
<gene>
    <name evidence="2" type="ORF">H4R18_003137</name>
</gene>
<sequence length="164" mass="18584">MSRQGRPALPENRYVQRTAVKAGPCFICGALVPTLLVTEKDTPRDWFFVCIAHTQTTAFCTIDKQEGSSSSGVVDKAEAKTEEKVEDKSENKIEDKTEDKIEDKTEAKTESKPGTSSPANAQVRYILHNDYLYLRKRPFIKRWEQEQADLLAQQLPSVPRTPLR</sequence>
<dbReference type="Pfam" id="PF08432">
    <property type="entry name" value="Vfa1"/>
    <property type="match status" value="1"/>
</dbReference>
<dbReference type="Proteomes" id="UP001140217">
    <property type="component" value="Unassembled WGS sequence"/>
</dbReference>
<dbReference type="AlphaFoldDB" id="A0A9W8LI56"/>
<evidence type="ECO:0008006" key="4">
    <source>
        <dbReference type="Google" id="ProtNLM"/>
    </source>
</evidence>
<evidence type="ECO:0000313" key="2">
    <source>
        <dbReference type="EMBL" id="KAJ2780987.1"/>
    </source>
</evidence>
<proteinExistence type="predicted"/>
<accession>A0A9W8LI56</accession>
<evidence type="ECO:0000313" key="3">
    <source>
        <dbReference type="Proteomes" id="UP001140217"/>
    </source>
</evidence>
<protein>
    <recommendedName>
        <fullName evidence="4">DUF1742-domain-containing protein</fullName>
    </recommendedName>
</protein>
<keyword evidence="3" id="KW-1185">Reference proteome</keyword>
<evidence type="ECO:0000256" key="1">
    <source>
        <dbReference type="SAM" id="MobiDB-lite"/>
    </source>
</evidence>
<dbReference type="InterPro" id="IPR013640">
    <property type="entry name" value="Vfa1"/>
</dbReference>
<dbReference type="GO" id="GO:0007034">
    <property type="term" value="P:vacuolar transport"/>
    <property type="evidence" value="ECO:0007669"/>
    <property type="project" value="TreeGrafter"/>
</dbReference>
<dbReference type="PANTHER" id="PTHR28218:SF1">
    <property type="entry name" value="VPS4-ASSOCIATED PROTEIN 1"/>
    <property type="match status" value="1"/>
</dbReference>
<feature type="region of interest" description="Disordered" evidence="1">
    <location>
        <begin position="65"/>
        <end position="121"/>
    </location>
</feature>
<dbReference type="GO" id="GO:0005768">
    <property type="term" value="C:endosome"/>
    <property type="evidence" value="ECO:0007669"/>
    <property type="project" value="TreeGrafter"/>
</dbReference>
<reference evidence="2" key="1">
    <citation type="submission" date="2022-07" db="EMBL/GenBank/DDBJ databases">
        <title>Phylogenomic reconstructions and comparative analyses of Kickxellomycotina fungi.</title>
        <authorList>
            <person name="Reynolds N.K."/>
            <person name="Stajich J.E."/>
            <person name="Barry K."/>
            <person name="Grigoriev I.V."/>
            <person name="Crous P."/>
            <person name="Smith M.E."/>
        </authorList>
    </citation>
    <scope>NUCLEOTIDE SEQUENCE</scope>
    <source>
        <strain evidence="2">NBRC 105414</strain>
    </source>
</reference>
<dbReference type="EMBL" id="JANBUL010000118">
    <property type="protein sequence ID" value="KAJ2780987.1"/>
    <property type="molecule type" value="Genomic_DNA"/>
</dbReference>
<feature type="compositionally biased region" description="Basic and acidic residues" evidence="1">
    <location>
        <begin position="75"/>
        <end position="111"/>
    </location>
</feature>
<organism evidence="2 3">
    <name type="scientific">Coemansia javaensis</name>
    <dbReference type="NCBI Taxonomy" id="2761396"/>
    <lineage>
        <taxon>Eukaryota</taxon>
        <taxon>Fungi</taxon>
        <taxon>Fungi incertae sedis</taxon>
        <taxon>Zoopagomycota</taxon>
        <taxon>Kickxellomycotina</taxon>
        <taxon>Kickxellomycetes</taxon>
        <taxon>Kickxellales</taxon>
        <taxon>Kickxellaceae</taxon>
        <taxon>Coemansia</taxon>
    </lineage>
</organism>
<name>A0A9W8LI56_9FUNG</name>